<dbReference type="AlphaFoldDB" id="A0A9D7SY68"/>
<proteinExistence type="predicted"/>
<evidence type="ECO:0000313" key="1">
    <source>
        <dbReference type="EMBL" id="MBK9983840.1"/>
    </source>
</evidence>
<sequence>MKKPIETWTGTKRDDGTVIYQLPSNFNCHRKTFDEKRFEAYCDKYGYRREFVNKGAGIYDIHLYPIETRQAALF</sequence>
<evidence type="ECO:0000313" key="2">
    <source>
        <dbReference type="Proteomes" id="UP000808337"/>
    </source>
</evidence>
<comment type="caution">
    <text evidence="1">The sequence shown here is derived from an EMBL/GenBank/DDBJ whole genome shotgun (WGS) entry which is preliminary data.</text>
</comment>
<gene>
    <name evidence="1" type="ORF">IPP15_15975</name>
</gene>
<dbReference type="EMBL" id="JADKGY010000028">
    <property type="protein sequence ID" value="MBK9983840.1"/>
    <property type="molecule type" value="Genomic_DNA"/>
</dbReference>
<name>A0A9D7SY68_9BACT</name>
<accession>A0A9D7SY68</accession>
<protein>
    <submittedName>
        <fullName evidence="1">Uncharacterized protein</fullName>
    </submittedName>
</protein>
<organism evidence="1 2">
    <name type="scientific">Candidatus Opimibacter skivensis</name>
    <dbReference type="NCBI Taxonomy" id="2982028"/>
    <lineage>
        <taxon>Bacteria</taxon>
        <taxon>Pseudomonadati</taxon>
        <taxon>Bacteroidota</taxon>
        <taxon>Saprospiria</taxon>
        <taxon>Saprospirales</taxon>
        <taxon>Saprospiraceae</taxon>
        <taxon>Candidatus Opimibacter</taxon>
    </lineage>
</organism>
<dbReference type="Proteomes" id="UP000808337">
    <property type="component" value="Unassembled WGS sequence"/>
</dbReference>
<reference evidence="1 2" key="1">
    <citation type="submission" date="2020-10" db="EMBL/GenBank/DDBJ databases">
        <title>Connecting structure to function with the recovery of over 1000 high-quality activated sludge metagenome-assembled genomes encoding full-length rRNA genes using long-read sequencing.</title>
        <authorList>
            <person name="Singleton C.M."/>
            <person name="Petriglieri F."/>
            <person name="Kristensen J.M."/>
            <person name="Kirkegaard R.H."/>
            <person name="Michaelsen T.Y."/>
            <person name="Andersen M.H."/>
            <person name="Karst S.M."/>
            <person name="Dueholm M.S."/>
            <person name="Nielsen P.H."/>
            <person name="Albertsen M."/>
        </authorList>
    </citation>
    <scope>NUCLEOTIDE SEQUENCE [LARGE SCALE GENOMIC DNA]</scope>
    <source>
        <strain evidence="1">Ribe_18-Q3-R11-54_MAXAC.273</strain>
    </source>
</reference>